<comment type="caution">
    <text evidence="2">The sequence shown here is derived from an EMBL/GenBank/DDBJ whole genome shotgun (WGS) entry which is preliminary data.</text>
</comment>
<accession>A0A8J4EE23</accession>
<keyword evidence="3" id="KW-1185">Reference proteome</keyword>
<dbReference type="AlphaFoldDB" id="A0A8J4EE23"/>
<gene>
    <name evidence="2" type="ORF">Voc01_060900</name>
</gene>
<feature type="region of interest" description="Disordered" evidence="1">
    <location>
        <begin position="1"/>
        <end position="30"/>
    </location>
</feature>
<dbReference type="EMBL" id="BOPH01000086">
    <property type="protein sequence ID" value="GIJ71173.1"/>
    <property type="molecule type" value="Genomic_DNA"/>
</dbReference>
<evidence type="ECO:0000313" key="3">
    <source>
        <dbReference type="Proteomes" id="UP000635606"/>
    </source>
</evidence>
<evidence type="ECO:0000256" key="1">
    <source>
        <dbReference type="SAM" id="MobiDB-lite"/>
    </source>
</evidence>
<proteinExistence type="predicted"/>
<dbReference type="Proteomes" id="UP000635606">
    <property type="component" value="Unassembled WGS sequence"/>
</dbReference>
<protein>
    <submittedName>
        <fullName evidence="2">Uncharacterized protein</fullName>
    </submittedName>
</protein>
<organism evidence="2 3">
    <name type="scientific">Virgisporangium ochraceum</name>
    <dbReference type="NCBI Taxonomy" id="65505"/>
    <lineage>
        <taxon>Bacteria</taxon>
        <taxon>Bacillati</taxon>
        <taxon>Actinomycetota</taxon>
        <taxon>Actinomycetes</taxon>
        <taxon>Micromonosporales</taxon>
        <taxon>Micromonosporaceae</taxon>
        <taxon>Virgisporangium</taxon>
    </lineage>
</organism>
<reference evidence="2" key="1">
    <citation type="submission" date="2021-01" db="EMBL/GenBank/DDBJ databases">
        <title>Whole genome shotgun sequence of Virgisporangium ochraceum NBRC 16418.</title>
        <authorList>
            <person name="Komaki H."/>
            <person name="Tamura T."/>
        </authorList>
    </citation>
    <scope>NUCLEOTIDE SEQUENCE</scope>
    <source>
        <strain evidence="2">NBRC 16418</strain>
    </source>
</reference>
<name>A0A8J4EE23_9ACTN</name>
<feature type="compositionally biased region" description="Gly residues" evidence="1">
    <location>
        <begin position="1"/>
        <end position="11"/>
    </location>
</feature>
<sequence>MLGMGGWATGGEGRKAKGEGRGRRGRATTARIGPDIGGVLRLAGVAGVRQGCRGLLVRTGTGSYLGVYGND</sequence>
<feature type="compositionally biased region" description="Basic and acidic residues" evidence="1">
    <location>
        <begin position="12"/>
        <end position="22"/>
    </location>
</feature>
<evidence type="ECO:0000313" key="2">
    <source>
        <dbReference type="EMBL" id="GIJ71173.1"/>
    </source>
</evidence>